<dbReference type="Proteomes" id="UP000271003">
    <property type="component" value="Chromosome"/>
</dbReference>
<dbReference type="OrthoDB" id="7068969at2"/>
<gene>
    <name evidence="2" type="ORF">SUTMEG_11160</name>
</gene>
<evidence type="ECO:0000313" key="2">
    <source>
        <dbReference type="EMBL" id="BBF23225.1"/>
    </source>
</evidence>
<keyword evidence="3" id="KW-1185">Reference proteome</keyword>
<sequence length="439" mass="49130">MTRLKPDSRIDLSPTGGAPTPASASSPSETPTPDTPTVAGPETGRGKVVYKEAITEAVGDAESEEGGTSILDASANGLPIEADFDEEDDALDSVRVGSRAADYRAKTKALKKRFPGVIIVPGVDVLGDYLRHHTWSTLDCLEVFPWTRWLFSKTAMLEVPFILNTTEVAKRWPEAAAALGKTARNARMLFDPEDLHAWFARRLRTSVQQVLVPVSMLAQQPEALRQRFLELWDERLSAFYERERPVSRRNARTEKNPAFLGGWGLEDWVKPDYRELLWTWKEENDALAERQGVKPNRVRYESIEVPFPTDKLPRMLGQTAVSKTRAYDSKDVGNSTIRIFAWAKHELVMPETAARPESRMPPSGFTQGIALGGERFFEDYRIGLVDLWPARKVLDVFGEEVFRDADWRLDAGLCAWAKKDARFGPGLPPKAQAAMLGFV</sequence>
<feature type="compositionally biased region" description="Basic and acidic residues" evidence="1">
    <location>
        <begin position="1"/>
        <end position="10"/>
    </location>
</feature>
<evidence type="ECO:0000313" key="3">
    <source>
        <dbReference type="Proteomes" id="UP000271003"/>
    </source>
</evidence>
<dbReference type="KEGG" id="sutt:SUTMEG_11160"/>
<reference evidence="2 3" key="1">
    <citation type="journal article" date="2018" name="Int. J. Syst. Evol. Microbiol.">
        <title>Mesosutterella multiformis gen. nov., sp. nov., a member of the family Sutterellaceae and Sutterella megalosphaeroides sp. nov., isolated from human faeces.</title>
        <authorList>
            <person name="Sakamoto M."/>
            <person name="Ikeyama N."/>
            <person name="Kunihiro T."/>
            <person name="Iino T."/>
            <person name="Yuki M."/>
            <person name="Ohkuma M."/>
        </authorList>
    </citation>
    <scope>NUCLEOTIDE SEQUENCE [LARGE SCALE GENOMIC DNA]</scope>
    <source>
        <strain evidence="2 3">6FBBBH3</strain>
    </source>
</reference>
<feature type="region of interest" description="Disordered" evidence="1">
    <location>
        <begin position="1"/>
        <end position="47"/>
    </location>
</feature>
<dbReference type="AlphaFoldDB" id="A0A2Z6I9T8"/>
<accession>A0A2Z6I9T8</accession>
<evidence type="ECO:0000256" key="1">
    <source>
        <dbReference type="SAM" id="MobiDB-lite"/>
    </source>
</evidence>
<proteinExistence type="predicted"/>
<dbReference type="RefSeq" id="WP_120176852.1">
    <property type="nucleotide sequence ID" value="NZ_AP018786.1"/>
</dbReference>
<organism evidence="2 3">
    <name type="scientific">Sutterella megalosphaeroides</name>
    <dbReference type="NCBI Taxonomy" id="2494234"/>
    <lineage>
        <taxon>Bacteria</taxon>
        <taxon>Pseudomonadati</taxon>
        <taxon>Pseudomonadota</taxon>
        <taxon>Betaproteobacteria</taxon>
        <taxon>Burkholderiales</taxon>
        <taxon>Sutterellaceae</taxon>
        <taxon>Sutterella</taxon>
    </lineage>
</organism>
<protein>
    <submittedName>
        <fullName evidence="2">Uncharacterized protein</fullName>
    </submittedName>
</protein>
<feature type="compositionally biased region" description="Low complexity" evidence="1">
    <location>
        <begin position="13"/>
        <end position="37"/>
    </location>
</feature>
<dbReference type="EMBL" id="AP018786">
    <property type="protein sequence ID" value="BBF23225.1"/>
    <property type="molecule type" value="Genomic_DNA"/>
</dbReference>
<name>A0A2Z6I9T8_9BURK</name>